<dbReference type="Proteomes" id="UP001634394">
    <property type="component" value="Unassembled WGS sequence"/>
</dbReference>
<dbReference type="PROSITE" id="PS01282">
    <property type="entry name" value="BIR_REPEAT_1"/>
    <property type="match status" value="1"/>
</dbReference>
<dbReference type="Gene3D" id="3.30.40.10">
    <property type="entry name" value="Zinc/RING finger domain, C3HC4 (zinc finger)"/>
    <property type="match status" value="1"/>
</dbReference>
<dbReference type="EMBL" id="JBJQND010000003">
    <property type="protein sequence ID" value="KAL3882698.1"/>
    <property type="molecule type" value="Genomic_DNA"/>
</dbReference>
<dbReference type="CDD" id="cd00022">
    <property type="entry name" value="BIR"/>
    <property type="match status" value="2"/>
</dbReference>
<dbReference type="Pfam" id="PF13920">
    <property type="entry name" value="zf-C3HC4_3"/>
    <property type="match status" value="1"/>
</dbReference>
<proteinExistence type="predicted"/>
<name>A0ABD3XCI0_SINWO</name>
<evidence type="ECO:0000313" key="2">
    <source>
        <dbReference type="Proteomes" id="UP001634394"/>
    </source>
</evidence>
<dbReference type="AlphaFoldDB" id="A0ABD3XCI0"/>
<comment type="caution">
    <text evidence="1">The sequence shown here is derived from an EMBL/GenBank/DDBJ whole genome shotgun (WGS) entry which is preliminary data.</text>
</comment>
<dbReference type="PANTHER" id="PTHR10044">
    <property type="entry name" value="INHIBITOR OF APOPTOSIS"/>
    <property type="match status" value="1"/>
</dbReference>
<evidence type="ECO:0000313" key="1">
    <source>
        <dbReference type="EMBL" id="KAL3882698.1"/>
    </source>
</evidence>
<dbReference type="InterPro" id="IPR013083">
    <property type="entry name" value="Znf_RING/FYVE/PHD"/>
</dbReference>
<dbReference type="InterPro" id="IPR001370">
    <property type="entry name" value="BIR_rpt"/>
</dbReference>
<dbReference type="Pfam" id="PF00653">
    <property type="entry name" value="BIR"/>
    <property type="match status" value="2"/>
</dbReference>
<dbReference type="SMART" id="SM00238">
    <property type="entry name" value="BIR"/>
    <property type="match status" value="2"/>
</dbReference>
<dbReference type="PROSITE" id="PS50143">
    <property type="entry name" value="BIR_REPEAT_2"/>
    <property type="match status" value="2"/>
</dbReference>
<organism evidence="1 2">
    <name type="scientific">Sinanodonta woodiana</name>
    <name type="common">Chinese pond mussel</name>
    <name type="synonym">Anodonta woodiana</name>
    <dbReference type="NCBI Taxonomy" id="1069815"/>
    <lineage>
        <taxon>Eukaryota</taxon>
        <taxon>Metazoa</taxon>
        <taxon>Spiralia</taxon>
        <taxon>Lophotrochozoa</taxon>
        <taxon>Mollusca</taxon>
        <taxon>Bivalvia</taxon>
        <taxon>Autobranchia</taxon>
        <taxon>Heteroconchia</taxon>
        <taxon>Palaeoheterodonta</taxon>
        <taxon>Unionida</taxon>
        <taxon>Unionoidea</taxon>
        <taxon>Unionidae</taxon>
        <taxon>Unioninae</taxon>
        <taxon>Sinanodonta</taxon>
    </lineage>
</organism>
<reference evidence="1 2" key="1">
    <citation type="submission" date="2024-11" db="EMBL/GenBank/DDBJ databases">
        <title>Chromosome-level genome assembly of the freshwater bivalve Anodonta woodiana.</title>
        <authorList>
            <person name="Chen X."/>
        </authorList>
    </citation>
    <scope>NUCLEOTIDE SEQUENCE [LARGE SCALE GENOMIC DNA]</scope>
    <source>
        <strain evidence="1">MN2024</strain>
        <tissue evidence="1">Gills</tissue>
    </source>
</reference>
<sequence>MAMHSATTGVGKRLKAFVKVLEKFEEISIVCLGRRIKTVKVYTYRETHSDEMLTALKPGNNVKHFHEDDVNTNRRNIIIKVNDGPVYILDQYLCSSLEKEMKSRPVNICRHVIYLKYNEISDRFTETRRTGNKVEGIMHTAIDNSDAVRELCKIHMHPWSLTSKGQNKERMTGINRQLECDSAHSKNVYPVIDAMYNSPLIRDRESSNHNGHHRSERSTSNYHLQYLPRYPLFCEYITRLSTFRNWRHCLDPKMLAENGFFYQGVGDTVACYFCGVALMHWGTDDDVLLEHLKLSPDCGYLVKSLGTRTIHQYLDPVQDGVTARDFSTANPEKQMTRPLAESFVHHSRTPRNPSYQSFGVRVSTYPRFPNYNDININDLAEAGFYYTGTDDLVRCYWCDLGLKEWEFGDDPYFEHAKYLPDCNHLLTLKGKQFIASVQRTYKPNLQELNVCAGEVNTNGVAREEKERDHKNHSPVKTKALHLELETGQHITILDVLDTPAAKSILEHGYSKEIVKAAIRKLQIKDQSFPTAMQILDVILQAEDNGMDLVTQDLVLLDIQKAEALKGSKDEESIELLAENHRLKSLMLCKQCQARNRTILFLPCSHIDLCDICAKETDVCLKCKQQIKQKVKTYMS</sequence>
<gene>
    <name evidence="1" type="ORF">ACJMK2_029011</name>
</gene>
<dbReference type="PANTHER" id="PTHR10044:SF139">
    <property type="entry name" value="DEATH-ASSOCIATED INHIBITOR OF APOPTOSIS 2"/>
    <property type="match status" value="1"/>
</dbReference>
<dbReference type="InterPro" id="IPR050784">
    <property type="entry name" value="IAP"/>
</dbReference>
<dbReference type="SUPFAM" id="SSF57924">
    <property type="entry name" value="Inhibitor of apoptosis (IAP) repeat"/>
    <property type="match status" value="2"/>
</dbReference>
<protein>
    <submittedName>
        <fullName evidence="1">Uncharacterized protein</fullName>
    </submittedName>
</protein>
<keyword evidence="2" id="KW-1185">Reference proteome</keyword>
<accession>A0ABD3XCI0</accession>
<dbReference type="Gene3D" id="1.10.1170.10">
    <property type="entry name" value="Inhibitor Of Apoptosis Protein (2mihbC-IAP-1), Chain A"/>
    <property type="match status" value="2"/>
</dbReference>